<comment type="cofactor">
    <cofactor evidence="1 7">
        <name>Zn(2+)</name>
        <dbReference type="ChEBI" id="CHEBI:29105"/>
    </cofactor>
</comment>
<dbReference type="GO" id="GO:0016491">
    <property type="term" value="F:oxidoreductase activity"/>
    <property type="evidence" value="ECO:0007669"/>
    <property type="project" value="UniProtKB-KW"/>
</dbReference>
<keyword evidence="9" id="KW-1133">Transmembrane helix</keyword>
<evidence type="ECO:0000259" key="12">
    <source>
        <dbReference type="Pfam" id="PF08240"/>
    </source>
</evidence>
<keyword evidence="5" id="KW-0560">Oxidoreductase</keyword>
<evidence type="ECO:0000313" key="13">
    <source>
        <dbReference type="EMBL" id="GAO51962.1"/>
    </source>
</evidence>
<dbReference type="InterPro" id="IPR002328">
    <property type="entry name" value="ADH_Zn_CS"/>
</dbReference>
<gene>
    <name evidence="13" type="ORF">G7K_6050-t1</name>
</gene>
<dbReference type="InterPro" id="IPR032466">
    <property type="entry name" value="Metal_Hydrolase"/>
</dbReference>
<dbReference type="PANTHER" id="PTHR42813:SF3">
    <property type="entry name" value="GLUTATHIONE-INDEPENDENT FORMALDEHYDE DEHYDROGENASE"/>
    <property type="match status" value="1"/>
</dbReference>
<keyword evidence="3 7" id="KW-0479">Metal-binding</keyword>
<sequence length="1492" mass="162108">MSRLLIRRRTSPSTTMGSPEANYHSHGRWKPSLTSKIIVGALCSLVLGSFLVQFAWVTRSTPEGILKSQLKVYEDGMRYCQAVAEQPVFPVYADAGRSNPRRVEGAKPILIMNATVLDGGGKATYGASVLLKDGLVMKVVEGKIKDVPQGTIKINAHHRYLTPGLVDMHSHVGVDSLPELWAVDDTNEMTSAITSQMRSLDGINPSDQMFLRIASGGVTTSLVLPGSANNMGGEAFAVKHRVPESLKVDDMLVQHNITEKPWRWMKMACGENPKRVYPNEVNTRMGESWAFRHRFEQAQKLMQKQDAWCAAASSLSPQDVREPFPSDLELESVVGVLRGDVRVNIHCYETMDLEARLRESAEFGFQIRAFHHGLDAWRVPQMMKDGNLTIATFSSLWGYKKEAYQASVYAGKILSEHGVPVAYKSDHPVLNAQDLIHEARVGHHFGLAEELAFAAVTGTPARALGLSHRVGFLREGYDADVVLWDAHPLTLGAKPVEVWVDGVSLFDVKAKALDVEVGKVEEKALPKQRQSEPVQAKSCQVGQENIIVTGLTKAFFVAEEDELTAAQESGSEPFSMVIRNGSIACIGSCDTEVAAASTFGVPVIKLENGHVLPGITALTTALGLSEIESEDSTRDGEVDSSKNPTDPKSVVFAKDGLMFDGLHIERAYKNGVLNAITAPSSEGFLEGVSVAFRTRGKSVLDPAAVIKEEAALHFTVGQGGKDDSLKTVSSQIAALRSLLKDNEGKENVYGKAASGALSILVKTHNKDVIAHLIALKTELNSIKLIIVGGIESYLVAKDLVEADVPVILTSWRCQPESWESRHCLPGPPMTAETALQVLVDANVTVALAQPDDGLLGQLYWEAGWASHMAGNLNEKDAVALVSTNVEKILGLDVKRRSEFVIYEGNPMDFGASVAVVLGDGVQACWPESQVIEKRQLPALPSHNNGKVTLNDPLDQSIPTMSEKATVVKNFLDVVNMTEDELAEWLETEESNSTGQLKPGQAESIGHESGRHLLELMRCTYGSDPDTYNDEQIAFMRRVVSYCRRHLAQFPRNKALEEIRAGKWYWSLKNWGHDALKESNDEDEIESSSLTNLTPIEPFPRMSMKAVVYEKPFSVVIQDVQKPKIQDPNDIIVKVTTTCICGSDLHMYEGRTAASPGIVFGHENMGIIEECGPGVHSLKIGDRVVMPFNVACGHCRNCEEGRTAFCTEVNPGFAGGAYGYVAMGPYTGGQAQYLRVPFADFNCLVLPPGTENEDDFALLADIFPTGWHGVELSGFRPGESIAVFGAGPVGLMAAYSAILRGASQVFVIDRVPERLAKAKEIGCIPIDFTESDAVEQILKIRNGRHVDRAVDAVGYQASQAKGKATDEEPNAVLSALIAVVRPTGGLGIPGLYVPSDPGAPDSNSASGNLLIPFGKLFEKGLSLGTGQCNVKKYNRYLRDLIIEGKAKPSFVVSHSVTDMSEVPDAYKKFDQRVEGYTKVLIRPNGPLSGASAA</sequence>
<dbReference type="PANTHER" id="PTHR42813">
    <property type="entry name" value="ZINC-TYPE ALCOHOL DEHYDROGENASE-LIKE"/>
    <property type="match status" value="1"/>
</dbReference>
<dbReference type="SUPFAM" id="SSF51735">
    <property type="entry name" value="NAD(P)-binding Rossmann-fold domains"/>
    <property type="match status" value="1"/>
</dbReference>
<dbReference type="CDD" id="cd08282">
    <property type="entry name" value="PFDH_like"/>
    <property type="match status" value="1"/>
</dbReference>
<feature type="region of interest" description="Disordered" evidence="8">
    <location>
        <begin position="1"/>
        <end position="26"/>
    </location>
</feature>
<evidence type="ECO:0000259" key="10">
    <source>
        <dbReference type="Pfam" id="PF00107"/>
    </source>
</evidence>
<evidence type="ECO:0000256" key="8">
    <source>
        <dbReference type="SAM" id="MobiDB-lite"/>
    </source>
</evidence>
<evidence type="ECO:0000256" key="9">
    <source>
        <dbReference type="SAM" id="Phobius"/>
    </source>
</evidence>
<reference evidence="13 14" key="3">
    <citation type="journal article" date="2015" name="Genome Announc.">
        <title>Draft Genome Sequence of the Archiascomycetous Yeast Saitoella complicata.</title>
        <authorList>
            <person name="Yamauchi K."/>
            <person name="Kondo S."/>
            <person name="Hamamoto M."/>
            <person name="Takahashi Y."/>
            <person name="Ogura Y."/>
            <person name="Hayashi T."/>
            <person name="Nishida H."/>
        </authorList>
    </citation>
    <scope>NUCLEOTIDE SEQUENCE [LARGE SCALE GENOMIC DNA]</scope>
    <source>
        <strain evidence="13 14">NRRL Y-17804</strain>
    </source>
</reference>
<feature type="domain" description="Alcohol dehydrogenase-like N-terminal" evidence="12">
    <location>
        <begin position="1127"/>
        <end position="1238"/>
    </location>
</feature>
<accession>A0A0E9NQ18</accession>
<keyword evidence="9" id="KW-0472">Membrane</keyword>
<name>A0A0E9NQ18_SAICN</name>
<evidence type="ECO:0000259" key="11">
    <source>
        <dbReference type="Pfam" id="PF07969"/>
    </source>
</evidence>
<dbReference type="InterPro" id="IPR021487">
    <property type="entry name" value="DUF3140"/>
</dbReference>
<evidence type="ECO:0000256" key="2">
    <source>
        <dbReference type="ARBA" id="ARBA00008072"/>
    </source>
</evidence>
<evidence type="ECO:0008006" key="15">
    <source>
        <dbReference type="Google" id="ProtNLM"/>
    </source>
</evidence>
<dbReference type="Proteomes" id="UP000033140">
    <property type="component" value="Unassembled WGS sequence"/>
</dbReference>
<dbReference type="Gene3D" id="3.40.50.720">
    <property type="entry name" value="NAD(P)-binding Rossmann-like Domain"/>
    <property type="match status" value="1"/>
</dbReference>
<keyword evidence="9" id="KW-0812">Transmembrane</keyword>
<dbReference type="Pfam" id="PF07969">
    <property type="entry name" value="Amidohydro_3"/>
    <property type="match status" value="1"/>
</dbReference>
<dbReference type="Pfam" id="PF08240">
    <property type="entry name" value="ADH_N"/>
    <property type="match status" value="1"/>
</dbReference>
<dbReference type="InterPro" id="IPR013149">
    <property type="entry name" value="ADH-like_C"/>
</dbReference>
<feature type="domain" description="Amidohydrolase 3" evidence="11">
    <location>
        <begin position="413"/>
        <end position="504"/>
    </location>
</feature>
<evidence type="ECO:0000313" key="14">
    <source>
        <dbReference type="Proteomes" id="UP000033140"/>
    </source>
</evidence>
<feature type="domain" description="Alcohol dehydrogenase-like C-terminal" evidence="10">
    <location>
        <begin position="1287"/>
        <end position="1357"/>
    </location>
</feature>
<keyword evidence="4 7" id="KW-0862">Zinc</keyword>
<dbReference type="SUPFAM" id="SSF51556">
    <property type="entry name" value="Metallo-dependent hydrolases"/>
    <property type="match status" value="1"/>
</dbReference>
<dbReference type="Pfam" id="PF00107">
    <property type="entry name" value="ADH_zinc_N"/>
    <property type="match status" value="1"/>
</dbReference>
<organism evidence="13 14">
    <name type="scientific">Saitoella complicata (strain BCRC 22490 / CBS 7301 / JCM 7358 / NBRC 10748 / NRRL Y-17804)</name>
    <dbReference type="NCBI Taxonomy" id="698492"/>
    <lineage>
        <taxon>Eukaryota</taxon>
        <taxon>Fungi</taxon>
        <taxon>Dikarya</taxon>
        <taxon>Ascomycota</taxon>
        <taxon>Taphrinomycotina</taxon>
        <taxon>Taphrinomycotina incertae sedis</taxon>
        <taxon>Saitoella</taxon>
    </lineage>
</organism>
<dbReference type="InterPro" id="IPR011059">
    <property type="entry name" value="Metal-dep_hydrolase_composite"/>
</dbReference>
<dbReference type="GO" id="GO:0016810">
    <property type="term" value="F:hydrolase activity, acting on carbon-nitrogen (but not peptide) bonds"/>
    <property type="evidence" value="ECO:0007669"/>
    <property type="project" value="InterPro"/>
</dbReference>
<dbReference type="EMBL" id="BACD03000056">
    <property type="protein sequence ID" value="GAO51962.1"/>
    <property type="molecule type" value="Genomic_DNA"/>
</dbReference>
<dbReference type="PROSITE" id="PS00059">
    <property type="entry name" value="ADH_ZINC"/>
    <property type="match status" value="1"/>
</dbReference>
<feature type="compositionally biased region" description="Basic residues" evidence="8">
    <location>
        <begin position="1"/>
        <end position="10"/>
    </location>
</feature>
<dbReference type="Pfam" id="PF11338">
    <property type="entry name" value="DUF3140"/>
    <property type="match status" value="1"/>
</dbReference>
<comment type="caution">
    <text evidence="13">The sequence shown here is derived from an EMBL/GenBank/DDBJ whole genome shotgun (WGS) entry which is preliminary data.</text>
</comment>
<dbReference type="InterPro" id="IPR013154">
    <property type="entry name" value="ADH-like_N"/>
</dbReference>
<dbReference type="SUPFAM" id="SSF50129">
    <property type="entry name" value="GroES-like"/>
    <property type="match status" value="1"/>
</dbReference>
<dbReference type="InterPro" id="IPR013108">
    <property type="entry name" value="Amidohydro_3"/>
</dbReference>
<dbReference type="InterPro" id="IPR036291">
    <property type="entry name" value="NAD(P)-bd_dom_sf"/>
</dbReference>
<evidence type="ECO:0000256" key="3">
    <source>
        <dbReference type="ARBA" id="ARBA00022723"/>
    </source>
</evidence>
<dbReference type="InterPro" id="IPR011032">
    <property type="entry name" value="GroES-like_sf"/>
</dbReference>
<comment type="similarity">
    <text evidence="2 7">Belongs to the zinc-containing alcohol dehydrogenase family.</text>
</comment>
<feature type="transmembrane region" description="Helical" evidence="9">
    <location>
        <begin position="37"/>
        <end position="57"/>
    </location>
</feature>
<dbReference type="SUPFAM" id="SSF51338">
    <property type="entry name" value="Composite domain of metallo-dependent hydrolases"/>
    <property type="match status" value="1"/>
</dbReference>
<keyword evidence="14" id="KW-1185">Reference proteome</keyword>
<evidence type="ECO:0000256" key="1">
    <source>
        <dbReference type="ARBA" id="ARBA00001947"/>
    </source>
</evidence>
<reference evidence="13 14" key="2">
    <citation type="journal article" date="2014" name="J. Gen. Appl. Microbiol.">
        <title>The early diverging ascomycetous budding yeast Saitoella complicata has three histone deacetylases belonging to the Clr6, Hos2, and Rpd3 lineages.</title>
        <authorList>
            <person name="Nishida H."/>
            <person name="Matsumoto T."/>
            <person name="Kondo S."/>
            <person name="Hamamoto M."/>
            <person name="Yoshikawa H."/>
        </authorList>
    </citation>
    <scope>NUCLEOTIDE SEQUENCE [LARGE SCALE GENOMIC DNA]</scope>
    <source>
        <strain evidence="13 14">NRRL Y-17804</strain>
    </source>
</reference>
<evidence type="ECO:0000256" key="4">
    <source>
        <dbReference type="ARBA" id="ARBA00022833"/>
    </source>
</evidence>
<dbReference type="GO" id="GO:0008270">
    <property type="term" value="F:zinc ion binding"/>
    <property type="evidence" value="ECO:0007669"/>
    <property type="project" value="InterPro"/>
</dbReference>
<evidence type="ECO:0000256" key="6">
    <source>
        <dbReference type="ARBA" id="ARBA00023027"/>
    </source>
</evidence>
<dbReference type="STRING" id="698492.A0A0E9NQ18"/>
<dbReference type="Gene3D" id="3.90.180.10">
    <property type="entry name" value="Medium-chain alcohol dehydrogenases, catalytic domain"/>
    <property type="match status" value="1"/>
</dbReference>
<dbReference type="Gene3D" id="3.20.20.140">
    <property type="entry name" value="Metal-dependent hydrolases"/>
    <property type="match status" value="2"/>
</dbReference>
<evidence type="ECO:0000256" key="5">
    <source>
        <dbReference type="ARBA" id="ARBA00023002"/>
    </source>
</evidence>
<proteinExistence type="inferred from homology"/>
<keyword evidence="6" id="KW-0520">NAD</keyword>
<evidence type="ECO:0000256" key="7">
    <source>
        <dbReference type="RuleBase" id="RU361277"/>
    </source>
</evidence>
<protein>
    <recommendedName>
        <fullName evidence="15">Enoyl reductase (ER) domain-containing protein</fullName>
    </recommendedName>
</protein>
<reference evidence="13 14" key="1">
    <citation type="journal article" date="2011" name="J. Gen. Appl. Microbiol.">
        <title>Draft genome sequencing of the enigmatic yeast Saitoella complicata.</title>
        <authorList>
            <person name="Nishida H."/>
            <person name="Hamamoto M."/>
            <person name="Sugiyama J."/>
        </authorList>
    </citation>
    <scope>NUCLEOTIDE SEQUENCE [LARGE SCALE GENOMIC DNA]</scope>
    <source>
        <strain evidence="13 14">NRRL Y-17804</strain>
    </source>
</reference>